<dbReference type="SUPFAM" id="SSF103511">
    <property type="entry name" value="Chlorophyll a-b binding protein"/>
    <property type="match status" value="1"/>
</dbReference>
<accession>A0A7S0HFU8</accession>
<evidence type="ECO:0000256" key="1">
    <source>
        <dbReference type="ARBA" id="ARBA00004229"/>
    </source>
</evidence>
<feature type="region of interest" description="Disordered" evidence="6">
    <location>
        <begin position="22"/>
        <end position="47"/>
    </location>
</feature>
<feature type="binding site" description="axial binding residue" evidence="5">
    <location>
        <position position="112"/>
    </location>
    <ligand>
        <name>chlorophyll b</name>
        <dbReference type="ChEBI" id="CHEBI:61721"/>
        <label>1</label>
    </ligand>
    <ligandPart>
        <name>Mg</name>
        <dbReference type="ChEBI" id="CHEBI:25107"/>
    </ligandPart>
</feature>
<keyword evidence="4" id="KW-0934">Plastid</keyword>
<feature type="binding site" evidence="5">
    <location>
        <position position="107"/>
    </location>
    <ligand>
        <name>chlorophyll b</name>
        <dbReference type="ChEBI" id="CHEBI:61721"/>
        <label>2</label>
    </ligand>
</feature>
<dbReference type="Gene3D" id="1.10.3460.10">
    <property type="entry name" value="Chlorophyll a/b binding protein domain"/>
    <property type="match status" value="1"/>
</dbReference>
<evidence type="ECO:0000256" key="7">
    <source>
        <dbReference type="SAM" id="SignalP"/>
    </source>
</evidence>
<name>A0A7S0HFU8_9EUKA</name>
<feature type="signal peptide" evidence="7">
    <location>
        <begin position="1"/>
        <end position="20"/>
    </location>
</feature>
<comment type="subcellular location">
    <subcellularLocation>
        <location evidence="1">Plastid</location>
        <location evidence="1">Chloroplast</location>
    </subcellularLocation>
</comment>
<dbReference type="EMBL" id="HBEP01014914">
    <property type="protein sequence ID" value="CAD8484556.1"/>
    <property type="molecule type" value="Transcribed_RNA"/>
</dbReference>
<dbReference type="Pfam" id="PF00504">
    <property type="entry name" value="Chloroa_b-bind"/>
    <property type="match status" value="1"/>
</dbReference>
<feature type="binding site" evidence="5">
    <location>
        <position position="214"/>
    </location>
    <ligand>
        <name>chlorophyll a</name>
        <dbReference type="ChEBI" id="CHEBI:58416"/>
        <label>1</label>
    </ligand>
</feature>
<sequence>MPSMMRTLLVVAALVASSEAFGGGAKGAPKKAAAKKASPQKKAAPKKVAPKKVVRKAAVRQAPVVKRSSAGFSPESDIGVTPPLGLFDPLNFLSRGPDAYRRYQEIEIKHGRLSMAATLGVIVTEGGIRFPGALSPSNGLDFSDVPGSLEGAYDTVPLAGWAQIVCLVAALDIAAFRQDPSYDAGDCVQDLEIEWVRYSDPEVKAFKLNAERNNGRAAMFGIIGMISHVALGQDALFPIISK</sequence>
<evidence type="ECO:0000256" key="2">
    <source>
        <dbReference type="ARBA" id="ARBA00022528"/>
    </source>
</evidence>
<proteinExistence type="predicted"/>
<dbReference type="InterPro" id="IPR022796">
    <property type="entry name" value="Chloroa_b-bind"/>
</dbReference>
<dbReference type="GO" id="GO:0016020">
    <property type="term" value="C:membrane"/>
    <property type="evidence" value="ECO:0007669"/>
    <property type="project" value="InterPro"/>
</dbReference>
<evidence type="ECO:0000256" key="5">
    <source>
        <dbReference type="PIRSR" id="PIRSR601344-1"/>
    </source>
</evidence>
<keyword evidence="5" id="KW-0157">Chromophore</keyword>
<keyword evidence="7" id="KW-0732">Signal</keyword>
<feature type="binding site" evidence="5">
    <location>
        <position position="216"/>
    </location>
    <ligand>
        <name>chlorophyll a</name>
        <dbReference type="ChEBI" id="CHEBI:58416"/>
        <label>5</label>
    </ligand>
</feature>
<feature type="binding site" evidence="5">
    <location>
        <position position="94"/>
    </location>
    <ligand>
        <name>chlorophyll a</name>
        <dbReference type="ChEBI" id="CHEBI:58416"/>
        <label>1</label>
    </ligand>
</feature>
<gene>
    <name evidence="8" type="ORF">PANT1444_LOCUS8497</name>
</gene>
<feature type="binding site" evidence="5">
    <location>
        <position position="110"/>
    </location>
    <ligand>
        <name>chlorophyll a</name>
        <dbReference type="ChEBI" id="CHEBI:58416"/>
        <label>1</label>
    </ligand>
</feature>
<feature type="chain" id="PRO_5031276177" evidence="7">
    <location>
        <begin position="21"/>
        <end position="242"/>
    </location>
</feature>
<reference evidence="8" key="1">
    <citation type="submission" date="2021-01" db="EMBL/GenBank/DDBJ databases">
        <authorList>
            <person name="Corre E."/>
            <person name="Pelletier E."/>
            <person name="Niang G."/>
            <person name="Scheremetjew M."/>
            <person name="Finn R."/>
            <person name="Kale V."/>
            <person name="Holt S."/>
            <person name="Cochrane G."/>
            <person name="Meng A."/>
            <person name="Brown T."/>
            <person name="Cohen L."/>
        </authorList>
    </citation>
    <scope>NUCLEOTIDE SEQUENCE</scope>
    <source>
        <strain evidence="8">CCMP1374</strain>
    </source>
</reference>
<dbReference type="GO" id="GO:0016168">
    <property type="term" value="F:chlorophyll binding"/>
    <property type="evidence" value="ECO:0007669"/>
    <property type="project" value="UniProtKB-KW"/>
</dbReference>
<organism evidence="8">
    <name type="scientific">Phaeocystis antarctica</name>
    <dbReference type="NCBI Taxonomy" id="33657"/>
    <lineage>
        <taxon>Eukaryota</taxon>
        <taxon>Haptista</taxon>
        <taxon>Haptophyta</taxon>
        <taxon>Prymnesiophyceae</taxon>
        <taxon>Phaeocystales</taxon>
        <taxon>Phaeocystaceae</taxon>
        <taxon>Phaeocystis</taxon>
    </lineage>
</organism>
<dbReference type="InterPro" id="IPR001344">
    <property type="entry name" value="Chloro_AB-bd_pln"/>
</dbReference>
<evidence type="ECO:0000256" key="4">
    <source>
        <dbReference type="ARBA" id="ARBA00022640"/>
    </source>
</evidence>
<keyword evidence="2" id="KW-0150">Chloroplast</keyword>
<evidence type="ECO:0000256" key="3">
    <source>
        <dbReference type="ARBA" id="ARBA00022531"/>
    </source>
</evidence>
<dbReference type="GO" id="GO:0009507">
    <property type="term" value="C:chloroplast"/>
    <property type="evidence" value="ECO:0007669"/>
    <property type="project" value="UniProtKB-SubCell"/>
</dbReference>
<dbReference type="GO" id="GO:0009765">
    <property type="term" value="P:photosynthesis, light harvesting"/>
    <property type="evidence" value="ECO:0007669"/>
    <property type="project" value="InterPro"/>
</dbReference>
<evidence type="ECO:0000256" key="6">
    <source>
        <dbReference type="SAM" id="MobiDB-lite"/>
    </source>
</evidence>
<keyword evidence="3" id="KW-0602">Photosynthesis</keyword>
<dbReference type="AlphaFoldDB" id="A0A7S0HFU8"/>
<feature type="binding site" evidence="5">
    <location>
        <position position="211"/>
    </location>
    <ligand>
        <name>chlorophyll a</name>
        <dbReference type="ChEBI" id="CHEBI:58416"/>
        <label>1</label>
    </ligand>
</feature>
<keyword evidence="5" id="KW-0148">Chlorophyll</keyword>
<dbReference type="PANTHER" id="PTHR21649">
    <property type="entry name" value="CHLOROPHYLL A/B BINDING PROTEIN"/>
    <property type="match status" value="1"/>
</dbReference>
<protein>
    <submittedName>
        <fullName evidence="8">Uncharacterized protein</fullName>
    </submittedName>
</protein>
<evidence type="ECO:0000313" key="8">
    <source>
        <dbReference type="EMBL" id="CAD8484556.1"/>
    </source>
</evidence>